<evidence type="ECO:0000313" key="3">
    <source>
        <dbReference type="EMBL" id="CAK5271629.1"/>
    </source>
</evidence>
<evidence type="ECO:0000256" key="1">
    <source>
        <dbReference type="SAM" id="MobiDB-lite"/>
    </source>
</evidence>
<sequence length="1084" mass="122718">INDCIYTQAYKGKWYKSSRRACPNMDLREDEGDTITRGPRKRVSRKRGIAIVDDDETLNGSPMSGFSNPGPTGMAPVTDTRKRTRRDALVHMIEDDVPLSVPLDRQLASSTHECMQSPWSGYMEDEEMSNPIIADASLESTPPRNYGPKTPLGASVAINQVRPHFDTMQQHILDSFCARDLGTRCRCGKAEAGDTCVRCRDCFKAPLLCDSCLVSSHVNNPFHVVERWTGTHFERTSLQDCGMVIFLCLNSAGERCPQVTERSARRTNTVVVGDIAGFQTITMEFCSCVAAGSSVVSNDWQQLMALHLYPATRTSIKTVFTWRVLKQFHIHSLTSKKSAYDYVGALRKLTDNVSPSTVPDRYREFKLAHRIWRFLALKRRTGQVHGFDKYVTNRRKESLAVRCPACPEVGFNMTHEAMVAASPSERHKYTLYLSVDGNFKLQRKNKRDDPNDVALNDGNGYFVHTATYNEYVKQVRPVDETSTCSHLRAARMQNIAKFKNAVISGVVGVQCARHGFYMPQGMVDLKKGEAFSLTDYALVFALAEAWTLRWVLVTYDIWCQYHVNLRKRIEHWFPSMAWLFTLVVLSGAIGKMHILNHQAEFGEMIEAGWAEHNLAAGSSKEENDGNRHDSIDDISGSWNWDKTPVASALQHLSRVCHSEKRIRSDHFEELNKTTPAKKVCEWEAMDVQPRMVEGKLVSVFQTNFNKGPPTHADAYARLLAIEGKKSSDLAALPASDLALVTSALLLERDQHHVRRMIATKAEEALVDAGRLRVFKSLLDFRAQYVARIPVLASHMRDADAEKPELESLFLPSCFSLPARTDMQMMALANIEYNLREGQAFDALAEVRTAIQTLNYNIQLKKTQIHGIGANTKTQNYLRTLSNNIQIGADKYRRSRKALIELGLPVDDGSLRPLEKEHLVGKSGRQVRIGDAKTHESWIWTTGRGANMDESDVKEWEAELQRVQWFQARVLRDRAIEEGETLHEEWNRTIAAFENYAAIWVSLAQEQTRPGGKAYGYKQAAMYTKLADGCREARAALEGLYNADFRREEEERVQHCAQIEKKRQSRGDGFDEYEAYYETIEILPV</sequence>
<keyword evidence="4" id="KW-1185">Reference proteome</keyword>
<organism evidence="3 4">
    <name type="scientific">Mycena citricolor</name>
    <dbReference type="NCBI Taxonomy" id="2018698"/>
    <lineage>
        <taxon>Eukaryota</taxon>
        <taxon>Fungi</taxon>
        <taxon>Dikarya</taxon>
        <taxon>Basidiomycota</taxon>
        <taxon>Agaricomycotina</taxon>
        <taxon>Agaricomycetes</taxon>
        <taxon>Agaricomycetidae</taxon>
        <taxon>Agaricales</taxon>
        <taxon>Marasmiineae</taxon>
        <taxon>Mycenaceae</taxon>
        <taxon>Mycena</taxon>
    </lineage>
</organism>
<dbReference type="InterPro" id="IPR041457">
    <property type="entry name" value="CxC2_KDZ-assoc"/>
</dbReference>
<proteinExistence type="predicted"/>
<dbReference type="Proteomes" id="UP001295794">
    <property type="component" value="Unassembled WGS sequence"/>
</dbReference>
<dbReference type="EMBL" id="CAVNYO010000174">
    <property type="protein sequence ID" value="CAK5271629.1"/>
    <property type="molecule type" value="Genomic_DNA"/>
</dbReference>
<evidence type="ECO:0000259" key="2">
    <source>
        <dbReference type="Pfam" id="PF18803"/>
    </source>
</evidence>
<feature type="compositionally biased region" description="Polar residues" evidence="1">
    <location>
        <begin position="58"/>
        <end position="70"/>
    </location>
</feature>
<feature type="domain" description="CxC2-like cysteine cluster KDZ transposase-associated" evidence="2">
    <location>
        <begin position="238"/>
        <end position="353"/>
    </location>
</feature>
<protein>
    <recommendedName>
        <fullName evidence="2">CxC2-like cysteine cluster KDZ transposase-associated domain-containing protein</fullName>
    </recommendedName>
</protein>
<comment type="caution">
    <text evidence="3">The sequence shown here is derived from an EMBL/GenBank/DDBJ whole genome shotgun (WGS) entry which is preliminary data.</text>
</comment>
<evidence type="ECO:0000313" key="4">
    <source>
        <dbReference type="Proteomes" id="UP001295794"/>
    </source>
</evidence>
<gene>
    <name evidence="3" type="ORF">MYCIT1_LOCUS16821</name>
</gene>
<reference evidence="3" key="1">
    <citation type="submission" date="2023-11" db="EMBL/GenBank/DDBJ databases">
        <authorList>
            <person name="De Vega J J."/>
            <person name="De Vega J J."/>
        </authorList>
    </citation>
    <scope>NUCLEOTIDE SEQUENCE</scope>
</reference>
<feature type="non-terminal residue" evidence="3">
    <location>
        <position position="1"/>
    </location>
</feature>
<name>A0AAD2K0C1_9AGAR</name>
<accession>A0AAD2K0C1</accession>
<dbReference type="AlphaFoldDB" id="A0AAD2K0C1"/>
<dbReference type="Pfam" id="PF18758">
    <property type="entry name" value="KDZ"/>
    <property type="match status" value="1"/>
</dbReference>
<dbReference type="InterPro" id="IPR040521">
    <property type="entry name" value="KDZ"/>
</dbReference>
<dbReference type="Pfam" id="PF18803">
    <property type="entry name" value="CxC2"/>
    <property type="match status" value="1"/>
</dbReference>
<feature type="region of interest" description="Disordered" evidence="1">
    <location>
        <begin position="55"/>
        <end position="79"/>
    </location>
</feature>